<proteinExistence type="predicted"/>
<dbReference type="SUPFAM" id="SSF55729">
    <property type="entry name" value="Acyl-CoA N-acyltransferases (Nat)"/>
    <property type="match status" value="1"/>
</dbReference>
<dbReference type="EMBL" id="CAJOBQ010000130">
    <property type="protein sequence ID" value="CAF4267775.1"/>
    <property type="molecule type" value="Genomic_DNA"/>
</dbReference>
<dbReference type="EMBL" id="CAJOBO010001292">
    <property type="protein sequence ID" value="CAF4361695.1"/>
    <property type="molecule type" value="Genomic_DNA"/>
</dbReference>
<evidence type="ECO:0000256" key="1">
    <source>
        <dbReference type="SAM" id="MobiDB-lite"/>
    </source>
</evidence>
<dbReference type="Proteomes" id="UP000663838">
    <property type="component" value="Unassembled WGS sequence"/>
</dbReference>
<reference evidence="6" key="1">
    <citation type="submission" date="2021-02" db="EMBL/GenBank/DDBJ databases">
        <authorList>
            <person name="Nowell W R."/>
        </authorList>
    </citation>
    <scope>NUCLEOTIDE SEQUENCE</scope>
</reference>
<dbReference type="Proteomes" id="UP000663851">
    <property type="component" value="Unassembled WGS sequence"/>
</dbReference>
<dbReference type="InterPro" id="IPR016181">
    <property type="entry name" value="Acyl_CoA_acyltransferase"/>
</dbReference>
<evidence type="ECO:0000313" key="5">
    <source>
        <dbReference type="EMBL" id="CAF4361695.1"/>
    </source>
</evidence>
<evidence type="ECO:0000313" key="3">
    <source>
        <dbReference type="EMBL" id="CAF3553701.1"/>
    </source>
</evidence>
<evidence type="ECO:0008006" key="8">
    <source>
        <dbReference type="Google" id="ProtNLM"/>
    </source>
</evidence>
<sequence length="264" mass="30188">MKIDSLQILLISTCRFGSLLTMSIRLNTRHLSTKNIKSSRLIHFQYGSKEDVGFKRLFKFFHKAFPLAFNRETFQRAYNASDISKTVYRTKYCCKVKIYGAILATSIFDSNQKRKLKILMLVENNQSLHAINTGKNLLLQMIETCKELENIMQIYAYVESTNIDGINFYKMMGFQQRELLLDYFPPRASLASNAIKLEYTIGISISSGLLSNIESNRSPISNQDSPSELSPISNRSELSTANTKISKTLEPSELNVSIMKTYFH</sequence>
<evidence type="ECO:0000313" key="2">
    <source>
        <dbReference type="EMBL" id="CAF3507804.1"/>
    </source>
</evidence>
<dbReference type="Proteomes" id="UP000663869">
    <property type="component" value="Unassembled WGS sequence"/>
</dbReference>
<feature type="region of interest" description="Disordered" evidence="1">
    <location>
        <begin position="217"/>
        <end position="236"/>
    </location>
</feature>
<comment type="caution">
    <text evidence="6">The sequence shown here is derived from an EMBL/GenBank/DDBJ whole genome shotgun (WGS) entry which is preliminary data.</text>
</comment>
<name>A0A820WWP8_9BILA</name>
<dbReference type="AlphaFoldDB" id="A0A820WWP8"/>
<dbReference type="EMBL" id="CAJNYU010002427">
    <property type="protein sequence ID" value="CAF3553701.1"/>
    <property type="molecule type" value="Genomic_DNA"/>
</dbReference>
<dbReference type="Gene3D" id="3.40.630.30">
    <property type="match status" value="1"/>
</dbReference>
<dbReference type="Proteomes" id="UP000663862">
    <property type="component" value="Unassembled WGS sequence"/>
</dbReference>
<organism evidence="6 7">
    <name type="scientific">Rotaria socialis</name>
    <dbReference type="NCBI Taxonomy" id="392032"/>
    <lineage>
        <taxon>Eukaryota</taxon>
        <taxon>Metazoa</taxon>
        <taxon>Spiralia</taxon>
        <taxon>Gnathifera</taxon>
        <taxon>Rotifera</taxon>
        <taxon>Eurotatoria</taxon>
        <taxon>Bdelloidea</taxon>
        <taxon>Philodinida</taxon>
        <taxon>Philodinidae</taxon>
        <taxon>Rotaria</taxon>
    </lineage>
</organism>
<dbReference type="EMBL" id="CAJOBS010000208">
    <property type="protein sequence ID" value="CAF4523986.1"/>
    <property type="molecule type" value="Genomic_DNA"/>
</dbReference>
<dbReference type="Proteomes" id="UP000663833">
    <property type="component" value="Unassembled WGS sequence"/>
</dbReference>
<evidence type="ECO:0000313" key="6">
    <source>
        <dbReference type="EMBL" id="CAF4523986.1"/>
    </source>
</evidence>
<gene>
    <name evidence="3" type="ORF">FME351_LOCUS19609</name>
    <name evidence="5" type="ORF">HFQ381_LOCUS17434</name>
    <name evidence="2" type="ORF">LUA448_LOCUS25687</name>
    <name evidence="6" type="ORF">TOA249_LOCUS5217</name>
    <name evidence="4" type="ORF">TSG867_LOCUS4129</name>
</gene>
<accession>A0A820WWP8</accession>
<evidence type="ECO:0000313" key="4">
    <source>
        <dbReference type="EMBL" id="CAF4267775.1"/>
    </source>
</evidence>
<protein>
    <recommendedName>
        <fullName evidence="8">N-acetyltransferase domain-containing protein</fullName>
    </recommendedName>
</protein>
<dbReference type="EMBL" id="CAJNYD010003427">
    <property type="protein sequence ID" value="CAF3507804.1"/>
    <property type="molecule type" value="Genomic_DNA"/>
</dbReference>
<evidence type="ECO:0000313" key="7">
    <source>
        <dbReference type="Proteomes" id="UP000663838"/>
    </source>
</evidence>